<keyword evidence="3" id="KW-0275">Fatty acid biosynthesis</keyword>
<keyword evidence="2 3" id="KW-0092">Biotin</keyword>
<protein>
    <recommendedName>
        <fullName evidence="1 3">Biotin carboxyl carrier protein of acetyl-CoA carboxylase</fullName>
    </recommendedName>
</protein>
<dbReference type="InterPro" id="IPR050709">
    <property type="entry name" value="Biotin_Carboxyl_Carrier/Decarb"/>
</dbReference>
<keyword evidence="3" id="KW-0443">Lipid metabolism</keyword>
<evidence type="ECO:0000256" key="3">
    <source>
        <dbReference type="RuleBase" id="RU364072"/>
    </source>
</evidence>
<dbReference type="UniPathway" id="UPA00094"/>
<dbReference type="SUPFAM" id="SSF51230">
    <property type="entry name" value="Single hybrid motif"/>
    <property type="match status" value="1"/>
</dbReference>
<dbReference type="Gene3D" id="2.40.50.100">
    <property type="match status" value="1"/>
</dbReference>
<feature type="compositionally biased region" description="Polar residues" evidence="4">
    <location>
        <begin position="67"/>
        <end position="78"/>
    </location>
</feature>
<dbReference type="PROSITE" id="PS50968">
    <property type="entry name" value="BIOTINYL_LIPOYL"/>
    <property type="match status" value="1"/>
</dbReference>
<dbReference type="InterPro" id="IPR000089">
    <property type="entry name" value="Biotin_lipoyl"/>
</dbReference>
<dbReference type="EMBL" id="FMYM01000005">
    <property type="protein sequence ID" value="SDC04683.1"/>
    <property type="molecule type" value="Genomic_DNA"/>
</dbReference>
<dbReference type="CDD" id="cd06850">
    <property type="entry name" value="biotinyl_domain"/>
    <property type="match status" value="1"/>
</dbReference>
<dbReference type="GO" id="GO:0009317">
    <property type="term" value="C:acetyl-CoA carboxylase complex"/>
    <property type="evidence" value="ECO:0007669"/>
    <property type="project" value="InterPro"/>
</dbReference>
<dbReference type="PANTHER" id="PTHR45266">
    <property type="entry name" value="OXALOACETATE DECARBOXYLASE ALPHA CHAIN"/>
    <property type="match status" value="1"/>
</dbReference>
<dbReference type="Pfam" id="PF00364">
    <property type="entry name" value="Biotin_lipoyl"/>
    <property type="match status" value="1"/>
</dbReference>
<name>A0A1G6IE81_9BACI</name>
<dbReference type="InterPro" id="IPR011053">
    <property type="entry name" value="Single_hybrid_motif"/>
</dbReference>
<reference evidence="7" key="1">
    <citation type="submission" date="2016-09" db="EMBL/GenBank/DDBJ databases">
        <authorList>
            <person name="Varghese N."/>
            <person name="Submissions S."/>
        </authorList>
    </citation>
    <scope>NUCLEOTIDE SEQUENCE [LARGE SCALE GENOMIC DNA]</scope>
    <source>
        <strain evidence="7">25nlg</strain>
    </source>
</reference>
<dbReference type="PRINTS" id="PR01071">
    <property type="entry name" value="ACOABIOTINCC"/>
</dbReference>
<dbReference type="RefSeq" id="WP_090775400.1">
    <property type="nucleotide sequence ID" value="NZ_FMYM01000005.1"/>
</dbReference>
<evidence type="ECO:0000259" key="5">
    <source>
        <dbReference type="PROSITE" id="PS50968"/>
    </source>
</evidence>
<comment type="pathway">
    <text evidence="3">Lipid metabolism; fatty acid biosynthesis.</text>
</comment>
<dbReference type="GO" id="GO:0003989">
    <property type="term" value="F:acetyl-CoA carboxylase activity"/>
    <property type="evidence" value="ECO:0007669"/>
    <property type="project" value="InterPro"/>
</dbReference>
<dbReference type="GO" id="GO:0006633">
    <property type="term" value="P:fatty acid biosynthetic process"/>
    <property type="evidence" value="ECO:0007669"/>
    <property type="project" value="UniProtKB-UniPathway"/>
</dbReference>
<accession>A0A1G6IE81</accession>
<organism evidence="6 7">
    <name type="scientific">Shouchella lonarensis</name>
    <dbReference type="NCBI Taxonomy" id="1464122"/>
    <lineage>
        <taxon>Bacteria</taxon>
        <taxon>Bacillati</taxon>
        <taxon>Bacillota</taxon>
        <taxon>Bacilli</taxon>
        <taxon>Bacillales</taxon>
        <taxon>Bacillaceae</taxon>
        <taxon>Shouchella</taxon>
    </lineage>
</organism>
<gene>
    <name evidence="6" type="ORF">SAMN05421737_10530</name>
</gene>
<sequence>MKIEDVKDLLTAFDASSIDELSFEQDNMKISLKKHAPISGQAVSSIIPMSPQAASPPVATQEAPLASSVQNTADTSATEETDNRHLFTVTSPMVGTFYAAPSPGADPYVKVGDTVDEETVVCIVEAMKLMNPIVADVKGRITKIVVENGELVEYGQPLMIVERT</sequence>
<keyword evidence="3" id="KW-0444">Lipid biosynthesis</keyword>
<evidence type="ECO:0000256" key="2">
    <source>
        <dbReference type="ARBA" id="ARBA00023267"/>
    </source>
</evidence>
<dbReference type="AlphaFoldDB" id="A0A1G6IE81"/>
<evidence type="ECO:0000313" key="6">
    <source>
        <dbReference type="EMBL" id="SDC04683.1"/>
    </source>
</evidence>
<evidence type="ECO:0000256" key="1">
    <source>
        <dbReference type="ARBA" id="ARBA00017562"/>
    </source>
</evidence>
<feature type="region of interest" description="Disordered" evidence="4">
    <location>
        <begin position="49"/>
        <end position="80"/>
    </location>
</feature>
<dbReference type="OrthoDB" id="9811735at2"/>
<dbReference type="STRING" id="1464122.SAMN05421737_10530"/>
<keyword evidence="7" id="KW-1185">Reference proteome</keyword>
<comment type="function">
    <text evidence="3">This protein is a component of the acetyl coenzyme A carboxylase complex; first, biotin carboxylase catalyzes the carboxylation of the carrier protein and then the transcarboxylase transfers the carboxyl group to form malonyl-CoA.</text>
</comment>
<dbReference type="InterPro" id="IPR001249">
    <property type="entry name" value="AcCoA_biotinCC"/>
</dbReference>
<dbReference type="Proteomes" id="UP000242662">
    <property type="component" value="Unassembled WGS sequence"/>
</dbReference>
<feature type="domain" description="Lipoyl-binding" evidence="5">
    <location>
        <begin position="86"/>
        <end position="162"/>
    </location>
</feature>
<dbReference type="NCBIfam" id="TIGR00531">
    <property type="entry name" value="BCCP"/>
    <property type="match status" value="1"/>
</dbReference>
<keyword evidence="3" id="KW-0276">Fatty acid metabolism</keyword>
<proteinExistence type="predicted"/>
<evidence type="ECO:0000313" key="7">
    <source>
        <dbReference type="Proteomes" id="UP000242662"/>
    </source>
</evidence>
<dbReference type="PANTHER" id="PTHR45266:SF3">
    <property type="entry name" value="OXALOACETATE DECARBOXYLASE ALPHA CHAIN"/>
    <property type="match status" value="1"/>
</dbReference>
<evidence type="ECO:0000256" key="4">
    <source>
        <dbReference type="SAM" id="MobiDB-lite"/>
    </source>
</evidence>